<keyword evidence="3" id="KW-0808">Transferase</keyword>
<sequence length="97" mass="10768">MIDAAAVLRHRHFMTTTTLDLTGLKCPLPALRTRKALKTMHSGDLLEVCCTDPLSVIDIPNLVIETGDRVEIRERGERRIVFLIEKLGAVELEAGSD</sequence>
<dbReference type="PROSITE" id="PS01148">
    <property type="entry name" value="UPF0033"/>
    <property type="match status" value="1"/>
</dbReference>
<organism evidence="3 4">
    <name type="scientific">Rhodopseudomonas rhenobacensis</name>
    <dbReference type="NCBI Taxonomy" id="87461"/>
    <lineage>
        <taxon>Bacteria</taxon>
        <taxon>Pseudomonadati</taxon>
        <taxon>Pseudomonadota</taxon>
        <taxon>Alphaproteobacteria</taxon>
        <taxon>Hyphomicrobiales</taxon>
        <taxon>Nitrobacteraceae</taxon>
        <taxon>Rhodopseudomonas</taxon>
    </lineage>
</organism>
<protein>
    <submittedName>
        <fullName evidence="3">tRNA 2-thiouridine synthesizing protein A</fullName>
        <ecNumber evidence="3">2.8.1.-</ecNumber>
    </submittedName>
</protein>
<dbReference type="GO" id="GO:0016740">
    <property type="term" value="F:transferase activity"/>
    <property type="evidence" value="ECO:0007669"/>
    <property type="project" value="UniProtKB-KW"/>
</dbReference>
<comment type="similarity">
    <text evidence="1">Belongs to the sulfur carrier protein TusA family.</text>
</comment>
<evidence type="ECO:0000259" key="2">
    <source>
        <dbReference type="PROSITE" id="PS01148"/>
    </source>
</evidence>
<name>A0A7W7Z8H7_9BRAD</name>
<evidence type="ECO:0000313" key="4">
    <source>
        <dbReference type="Proteomes" id="UP000542353"/>
    </source>
</evidence>
<evidence type="ECO:0000313" key="3">
    <source>
        <dbReference type="EMBL" id="MBB5049976.1"/>
    </source>
</evidence>
<dbReference type="PANTHER" id="PTHR33279">
    <property type="entry name" value="SULFUR CARRIER PROTEIN YEDF-RELATED"/>
    <property type="match status" value="1"/>
</dbReference>
<reference evidence="3 4" key="1">
    <citation type="submission" date="2020-08" db="EMBL/GenBank/DDBJ databases">
        <title>Genomic Encyclopedia of Type Strains, Phase IV (KMG-IV): sequencing the most valuable type-strain genomes for metagenomic binning, comparative biology and taxonomic classification.</title>
        <authorList>
            <person name="Goeker M."/>
        </authorList>
    </citation>
    <scope>NUCLEOTIDE SEQUENCE [LARGE SCALE GENOMIC DNA]</scope>
    <source>
        <strain evidence="3 4">DSM 12706</strain>
    </source>
</reference>
<dbReference type="Pfam" id="PF01206">
    <property type="entry name" value="TusA"/>
    <property type="match status" value="1"/>
</dbReference>
<dbReference type="CDD" id="cd00291">
    <property type="entry name" value="SirA_YedF_YeeD"/>
    <property type="match status" value="1"/>
</dbReference>
<gene>
    <name evidence="3" type="ORF">HNR60_004761</name>
</gene>
<dbReference type="PANTHER" id="PTHR33279:SF6">
    <property type="entry name" value="SULFUR CARRIER PROTEIN YEDF-RELATED"/>
    <property type="match status" value="1"/>
</dbReference>
<dbReference type="AlphaFoldDB" id="A0A7W7Z8H7"/>
<dbReference type="EMBL" id="JACHIH010000055">
    <property type="protein sequence ID" value="MBB5049976.1"/>
    <property type="molecule type" value="Genomic_DNA"/>
</dbReference>
<keyword evidence="4" id="KW-1185">Reference proteome</keyword>
<dbReference type="InterPro" id="IPR001455">
    <property type="entry name" value="TusA-like"/>
</dbReference>
<dbReference type="InterPro" id="IPR036868">
    <property type="entry name" value="TusA-like_sf"/>
</dbReference>
<dbReference type="SUPFAM" id="SSF64307">
    <property type="entry name" value="SirA-like"/>
    <property type="match status" value="1"/>
</dbReference>
<comment type="caution">
    <text evidence="3">The sequence shown here is derived from an EMBL/GenBank/DDBJ whole genome shotgun (WGS) entry which is preliminary data.</text>
</comment>
<feature type="domain" description="UPF0033" evidence="2">
    <location>
        <begin position="19"/>
        <end position="43"/>
    </location>
</feature>
<dbReference type="Gene3D" id="3.30.110.40">
    <property type="entry name" value="TusA-like domain"/>
    <property type="match status" value="1"/>
</dbReference>
<dbReference type="Proteomes" id="UP000542353">
    <property type="component" value="Unassembled WGS sequence"/>
</dbReference>
<accession>A0A7W7Z8H7</accession>
<dbReference type="EC" id="2.8.1.-" evidence="3"/>
<proteinExistence type="inferred from homology"/>
<evidence type="ECO:0000256" key="1">
    <source>
        <dbReference type="ARBA" id="ARBA00008984"/>
    </source>
</evidence>